<dbReference type="AlphaFoldDB" id="A0A923ND53"/>
<keyword evidence="4 6" id="KW-1133">Transmembrane helix</keyword>
<protein>
    <submittedName>
        <fullName evidence="7">APC family permease</fullName>
    </submittedName>
</protein>
<dbReference type="InterPro" id="IPR002293">
    <property type="entry name" value="AA/rel_permease1"/>
</dbReference>
<comment type="caution">
    <text evidence="7">The sequence shown here is derived from an EMBL/GenBank/DDBJ whole genome shotgun (WGS) entry which is preliminary data.</text>
</comment>
<feature type="transmembrane region" description="Helical" evidence="6">
    <location>
        <begin position="414"/>
        <end position="435"/>
    </location>
</feature>
<reference evidence="7" key="1">
    <citation type="submission" date="2020-08" db="EMBL/GenBank/DDBJ databases">
        <authorList>
            <person name="Liu C."/>
            <person name="Sun Q."/>
        </authorList>
    </citation>
    <scope>NUCLEOTIDE SEQUENCE</scope>
    <source>
        <strain evidence="7">BX16</strain>
    </source>
</reference>
<feature type="transmembrane region" description="Helical" evidence="6">
    <location>
        <begin position="12"/>
        <end position="32"/>
    </location>
</feature>
<feature type="transmembrane region" description="Helical" evidence="6">
    <location>
        <begin position="231"/>
        <end position="255"/>
    </location>
</feature>
<evidence type="ECO:0000256" key="4">
    <source>
        <dbReference type="ARBA" id="ARBA00022989"/>
    </source>
</evidence>
<evidence type="ECO:0000256" key="1">
    <source>
        <dbReference type="ARBA" id="ARBA00004651"/>
    </source>
</evidence>
<evidence type="ECO:0000256" key="6">
    <source>
        <dbReference type="SAM" id="Phobius"/>
    </source>
</evidence>
<sequence>MESNNVTLNRQLGMREGITITTGTVIGVGLFTTGANCVGIMGAGIILLTFIGLLICILPALMYAEMGAALPYAGGTYNYAKRAISLPVANISAWHYLMALIACCSTESLAFSNYFSWIFKGMGMEVAIDNRIIAAVLMFLFVFINYRGVKLSGRWQNAFVFFFWSVSAVWMLVMIHNIDFSNYLPETLTTFPGFKAWVEILTWIWWCYAGFETCVGMGGEIKYPQINIPRALFLAPFVIFIVNALFQWFLAGLVPAASHSALAEAAAPYAEGLQMAGYMGFPIVLLCIGVAFGGDFSTMNPGIEAPSRYIYQMGQDGCLPRVFGKLHPKFRTPYIAILTVGIISFLLILTNSIAFVAQINICSLFWCYIIGFISFWELRRKEPELKRPYKAPWPVFSTVSSIIIYALMMWSCGWVHVGISFIITACSLVVFYLFARKGSISQEEIKELQAKEAAMLEEDVPSAKEKSKMDKEYRIWKIAVSILTVLIILLYVVSFLLK</sequence>
<accession>A0A923ND53</accession>
<feature type="transmembrane region" description="Helical" evidence="6">
    <location>
        <begin position="391"/>
        <end position="408"/>
    </location>
</feature>
<name>A0A923ND53_9FIRM</name>
<keyword evidence="3 6" id="KW-0812">Transmembrane</keyword>
<feature type="transmembrane region" description="Helical" evidence="6">
    <location>
        <begin position="334"/>
        <end position="357"/>
    </location>
</feature>
<evidence type="ECO:0000256" key="5">
    <source>
        <dbReference type="ARBA" id="ARBA00023136"/>
    </source>
</evidence>
<keyword evidence="5 6" id="KW-0472">Membrane</keyword>
<feature type="transmembrane region" description="Helical" evidence="6">
    <location>
        <begin position="196"/>
        <end position="219"/>
    </location>
</feature>
<dbReference type="Gene3D" id="1.20.1740.10">
    <property type="entry name" value="Amino acid/polyamine transporter I"/>
    <property type="match status" value="1"/>
</dbReference>
<dbReference type="EMBL" id="JACRWC010000056">
    <property type="protein sequence ID" value="MBC5999219.1"/>
    <property type="molecule type" value="Genomic_DNA"/>
</dbReference>
<keyword evidence="8" id="KW-1185">Reference proteome</keyword>
<feature type="transmembrane region" description="Helical" evidence="6">
    <location>
        <begin position="363"/>
        <end position="379"/>
    </location>
</feature>
<feature type="transmembrane region" description="Helical" evidence="6">
    <location>
        <begin position="128"/>
        <end position="146"/>
    </location>
</feature>
<dbReference type="PIRSF" id="PIRSF006060">
    <property type="entry name" value="AA_transporter"/>
    <property type="match status" value="1"/>
</dbReference>
<gene>
    <name evidence="7" type="ORF">H8876_04315</name>
</gene>
<dbReference type="PANTHER" id="PTHR42770:SF7">
    <property type="entry name" value="MEMBRANE PROTEIN"/>
    <property type="match status" value="1"/>
</dbReference>
<evidence type="ECO:0000313" key="8">
    <source>
        <dbReference type="Proteomes" id="UP000644115"/>
    </source>
</evidence>
<evidence type="ECO:0000256" key="3">
    <source>
        <dbReference type="ARBA" id="ARBA00022692"/>
    </source>
</evidence>
<dbReference type="RefSeq" id="WP_249286677.1">
    <property type="nucleotide sequence ID" value="NZ_JACRWC010000056.1"/>
</dbReference>
<feature type="transmembrane region" description="Helical" evidence="6">
    <location>
        <begin position="84"/>
        <end position="108"/>
    </location>
</feature>
<feature type="transmembrane region" description="Helical" evidence="6">
    <location>
        <begin position="38"/>
        <end position="63"/>
    </location>
</feature>
<feature type="transmembrane region" description="Helical" evidence="6">
    <location>
        <begin position="158"/>
        <end position="176"/>
    </location>
</feature>
<evidence type="ECO:0000313" key="7">
    <source>
        <dbReference type="EMBL" id="MBC5999219.1"/>
    </source>
</evidence>
<feature type="transmembrane region" description="Helical" evidence="6">
    <location>
        <begin position="275"/>
        <end position="294"/>
    </location>
</feature>
<organism evidence="7 8">
    <name type="scientific">Lentihominibacter faecis</name>
    <dbReference type="NCBI Taxonomy" id="2764712"/>
    <lineage>
        <taxon>Bacteria</taxon>
        <taxon>Bacillati</taxon>
        <taxon>Bacillota</taxon>
        <taxon>Clostridia</taxon>
        <taxon>Peptostreptococcales</taxon>
        <taxon>Anaerovoracaceae</taxon>
        <taxon>Lentihominibacter</taxon>
    </lineage>
</organism>
<dbReference type="Proteomes" id="UP000644115">
    <property type="component" value="Unassembled WGS sequence"/>
</dbReference>
<dbReference type="PANTHER" id="PTHR42770">
    <property type="entry name" value="AMINO ACID TRANSPORTER-RELATED"/>
    <property type="match status" value="1"/>
</dbReference>
<proteinExistence type="predicted"/>
<feature type="transmembrane region" description="Helical" evidence="6">
    <location>
        <begin position="475"/>
        <end position="497"/>
    </location>
</feature>
<evidence type="ECO:0000256" key="2">
    <source>
        <dbReference type="ARBA" id="ARBA00022475"/>
    </source>
</evidence>
<comment type="subcellular location">
    <subcellularLocation>
        <location evidence="1">Cell membrane</location>
        <topology evidence="1">Multi-pass membrane protein</topology>
    </subcellularLocation>
</comment>
<keyword evidence="2" id="KW-1003">Cell membrane</keyword>
<dbReference type="Pfam" id="PF13520">
    <property type="entry name" value="AA_permease_2"/>
    <property type="match status" value="1"/>
</dbReference>
<dbReference type="GO" id="GO:0022857">
    <property type="term" value="F:transmembrane transporter activity"/>
    <property type="evidence" value="ECO:0007669"/>
    <property type="project" value="InterPro"/>
</dbReference>
<dbReference type="InterPro" id="IPR050367">
    <property type="entry name" value="APC_superfamily"/>
</dbReference>
<dbReference type="GO" id="GO:0005886">
    <property type="term" value="C:plasma membrane"/>
    <property type="evidence" value="ECO:0007669"/>
    <property type="project" value="UniProtKB-SubCell"/>
</dbReference>